<dbReference type="AlphaFoldDB" id="A0A1R3IH50"/>
<accession>A0A1R3IH50</accession>
<dbReference type="Proteomes" id="UP000187203">
    <property type="component" value="Unassembled WGS sequence"/>
</dbReference>
<name>A0A1R3IH50_9ROSI</name>
<dbReference type="EMBL" id="AWUE01018187">
    <property type="protein sequence ID" value="OMO81918.1"/>
    <property type="molecule type" value="Genomic_DNA"/>
</dbReference>
<sequence length="39" mass="4314">MARGAVSFNTTMAWGAISLKPVPTPWFTNSEHGWSKEGY</sequence>
<comment type="caution">
    <text evidence="1">The sequence shown here is derived from an EMBL/GenBank/DDBJ whole genome shotgun (WGS) entry which is preliminary data.</text>
</comment>
<organism evidence="1 2">
    <name type="scientific">Corchorus olitorius</name>
    <dbReference type="NCBI Taxonomy" id="93759"/>
    <lineage>
        <taxon>Eukaryota</taxon>
        <taxon>Viridiplantae</taxon>
        <taxon>Streptophyta</taxon>
        <taxon>Embryophyta</taxon>
        <taxon>Tracheophyta</taxon>
        <taxon>Spermatophyta</taxon>
        <taxon>Magnoliopsida</taxon>
        <taxon>eudicotyledons</taxon>
        <taxon>Gunneridae</taxon>
        <taxon>Pentapetalae</taxon>
        <taxon>rosids</taxon>
        <taxon>malvids</taxon>
        <taxon>Malvales</taxon>
        <taxon>Malvaceae</taxon>
        <taxon>Grewioideae</taxon>
        <taxon>Apeibeae</taxon>
        <taxon>Corchorus</taxon>
    </lineage>
</organism>
<evidence type="ECO:0000313" key="2">
    <source>
        <dbReference type="Proteomes" id="UP000187203"/>
    </source>
</evidence>
<proteinExistence type="predicted"/>
<keyword evidence="2" id="KW-1185">Reference proteome</keyword>
<reference evidence="2" key="1">
    <citation type="submission" date="2013-09" db="EMBL/GenBank/DDBJ databases">
        <title>Corchorus olitorius genome sequencing.</title>
        <authorList>
            <person name="Alam M."/>
            <person name="Haque M.S."/>
            <person name="Islam M.S."/>
            <person name="Emdad E.M."/>
            <person name="Islam M.M."/>
            <person name="Ahmed B."/>
            <person name="Halim A."/>
            <person name="Hossen Q.M.M."/>
            <person name="Hossain M.Z."/>
            <person name="Ahmed R."/>
            <person name="Khan M.M."/>
            <person name="Islam R."/>
            <person name="Rashid M.M."/>
            <person name="Khan S.A."/>
            <person name="Rahman M.S."/>
            <person name="Alam M."/>
            <person name="Yahiya A.S."/>
            <person name="Khan M.S."/>
            <person name="Azam M.S."/>
            <person name="Haque T."/>
            <person name="Lashkar M.Z.H."/>
            <person name="Akhand A.I."/>
            <person name="Morshed G."/>
            <person name="Roy S."/>
            <person name="Uddin K.S."/>
            <person name="Rabeya T."/>
            <person name="Hossain A.S."/>
            <person name="Chowdhury A."/>
            <person name="Snigdha A.R."/>
            <person name="Mortoza M.S."/>
            <person name="Matin S.A."/>
            <person name="Hoque S.M.E."/>
            <person name="Islam M.K."/>
            <person name="Roy D.K."/>
            <person name="Haider R."/>
            <person name="Moosa M.M."/>
            <person name="Elias S.M."/>
            <person name="Hasan A.M."/>
            <person name="Jahan S."/>
            <person name="Shafiuddin M."/>
            <person name="Mahmood N."/>
            <person name="Shommy N.S."/>
        </authorList>
    </citation>
    <scope>NUCLEOTIDE SEQUENCE [LARGE SCALE GENOMIC DNA]</scope>
    <source>
        <strain evidence="2">cv. O-4</strain>
    </source>
</reference>
<evidence type="ECO:0000313" key="1">
    <source>
        <dbReference type="EMBL" id="OMO81918.1"/>
    </source>
</evidence>
<protein>
    <submittedName>
        <fullName evidence="1">Uncharacterized protein</fullName>
    </submittedName>
</protein>
<gene>
    <name evidence="1" type="ORF">COLO4_23364</name>
</gene>